<accession>A0A8K0HCS2</accession>
<gene>
    <name evidence="2" type="ORF">FNV43_RR06337</name>
</gene>
<dbReference type="SUPFAM" id="SSF56112">
    <property type="entry name" value="Protein kinase-like (PK-like)"/>
    <property type="match status" value="1"/>
</dbReference>
<evidence type="ECO:0000256" key="1">
    <source>
        <dbReference type="SAM" id="Coils"/>
    </source>
</evidence>
<protein>
    <submittedName>
        <fullName evidence="2">Uncharacterized protein</fullName>
    </submittedName>
</protein>
<reference evidence="2" key="1">
    <citation type="submission" date="2020-03" db="EMBL/GenBank/DDBJ databases">
        <title>A high-quality chromosome-level genome assembly of a woody plant with both climbing and erect habits, Rhamnella rubrinervis.</title>
        <authorList>
            <person name="Lu Z."/>
            <person name="Yang Y."/>
            <person name="Zhu X."/>
            <person name="Sun Y."/>
        </authorList>
    </citation>
    <scope>NUCLEOTIDE SEQUENCE</scope>
    <source>
        <strain evidence="2">BYM</strain>
        <tissue evidence="2">Leaf</tissue>
    </source>
</reference>
<dbReference type="Gene3D" id="1.10.510.10">
    <property type="entry name" value="Transferase(Phosphotransferase) domain 1"/>
    <property type="match status" value="1"/>
</dbReference>
<evidence type="ECO:0000313" key="3">
    <source>
        <dbReference type="Proteomes" id="UP000796880"/>
    </source>
</evidence>
<proteinExistence type="predicted"/>
<organism evidence="2 3">
    <name type="scientific">Rhamnella rubrinervis</name>
    <dbReference type="NCBI Taxonomy" id="2594499"/>
    <lineage>
        <taxon>Eukaryota</taxon>
        <taxon>Viridiplantae</taxon>
        <taxon>Streptophyta</taxon>
        <taxon>Embryophyta</taxon>
        <taxon>Tracheophyta</taxon>
        <taxon>Spermatophyta</taxon>
        <taxon>Magnoliopsida</taxon>
        <taxon>eudicotyledons</taxon>
        <taxon>Gunneridae</taxon>
        <taxon>Pentapetalae</taxon>
        <taxon>rosids</taxon>
        <taxon>fabids</taxon>
        <taxon>Rosales</taxon>
        <taxon>Rhamnaceae</taxon>
        <taxon>rhamnoid group</taxon>
        <taxon>Rhamneae</taxon>
        <taxon>Rhamnella</taxon>
    </lineage>
</organism>
<dbReference type="AlphaFoldDB" id="A0A8K0HCS2"/>
<comment type="caution">
    <text evidence="2">The sequence shown here is derived from an EMBL/GenBank/DDBJ whole genome shotgun (WGS) entry which is preliminary data.</text>
</comment>
<feature type="coiled-coil region" evidence="1">
    <location>
        <begin position="177"/>
        <end position="204"/>
    </location>
</feature>
<evidence type="ECO:0000313" key="2">
    <source>
        <dbReference type="EMBL" id="KAF3450257.1"/>
    </source>
</evidence>
<dbReference type="EMBL" id="VOIH02000003">
    <property type="protein sequence ID" value="KAF3450257.1"/>
    <property type="molecule type" value="Genomic_DNA"/>
</dbReference>
<dbReference type="OrthoDB" id="1721827at2759"/>
<keyword evidence="1" id="KW-0175">Coiled coil</keyword>
<dbReference type="Proteomes" id="UP000796880">
    <property type="component" value="Unassembled WGS sequence"/>
</dbReference>
<dbReference type="InterPro" id="IPR011009">
    <property type="entry name" value="Kinase-like_dom_sf"/>
</dbReference>
<name>A0A8K0HCS2_9ROSA</name>
<keyword evidence="3" id="KW-1185">Reference proteome</keyword>
<sequence>MHLPWAHNVNQSWNLTVFPPLQHPRVIRYGVRFNQVSSGLYSSASSSKLIYKGLPRGIWGKVMLLFEENPLSKVGVRFAKPIPDGVDLGGICEVCDFGLSRLKHHTFLSSKSTAGMPEWMAPEVVGAVGFHNRRIEIPEDVDPVVAQIICDYWQRSVTTSGYVQGLGLGPKPIGKRHRLLEQQKKEVEDRAKAAGERNEELMARQVSIEQSMLDRIRAHVQAHLQRARLFVDTPSWMQDNTQDGVKYALLLGERSKFSGLQVASSR</sequence>